<reference evidence="1" key="2">
    <citation type="journal article" date="2024" name="Plant">
        <title>Genomic evolution and insights into agronomic trait innovations of Sesamum species.</title>
        <authorList>
            <person name="Miao H."/>
            <person name="Wang L."/>
            <person name="Qu L."/>
            <person name="Liu H."/>
            <person name="Sun Y."/>
            <person name="Le M."/>
            <person name="Wang Q."/>
            <person name="Wei S."/>
            <person name="Zheng Y."/>
            <person name="Lin W."/>
            <person name="Duan Y."/>
            <person name="Cao H."/>
            <person name="Xiong S."/>
            <person name="Wang X."/>
            <person name="Wei L."/>
            <person name="Li C."/>
            <person name="Ma Q."/>
            <person name="Ju M."/>
            <person name="Zhao R."/>
            <person name="Li G."/>
            <person name="Mu C."/>
            <person name="Tian Q."/>
            <person name="Mei H."/>
            <person name="Zhang T."/>
            <person name="Gao T."/>
            <person name="Zhang H."/>
        </authorList>
    </citation>
    <scope>NUCLEOTIDE SEQUENCE</scope>
    <source>
        <strain evidence="1">KEN8</strain>
    </source>
</reference>
<dbReference type="Gene3D" id="3.30.420.10">
    <property type="entry name" value="Ribonuclease H-like superfamily/Ribonuclease H"/>
    <property type="match status" value="1"/>
</dbReference>
<reference evidence="1" key="1">
    <citation type="submission" date="2020-06" db="EMBL/GenBank/DDBJ databases">
        <authorList>
            <person name="Li T."/>
            <person name="Hu X."/>
            <person name="Zhang T."/>
            <person name="Song X."/>
            <person name="Zhang H."/>
            <person name="Dai N."/>
            <person name="Sheng W."/>
            <person name="Hou X."/>
            <person name="Wei L."/>
        </authorList>
    </citation>
    <scope>NUCLEOTIDE SEQUENCE</scope>
    <source>
        <strain evidence="1">KEN8</strain>
        <tissue evidence="1">Leaf</tissue>
    </source>
</reference>
<dbReference type="AlphaFoldDB" id="A0AAW2R618"/>
<comment type="caution">
    <text evidence="1">The sequence shown here is derived from an EMBL/GenBank/DDBJ whole genome shotgun (WGS) entry which is preliminary data.</text>
</comment>
<organism evidence="1">
    <name type="scientific">Sesamum calycinum</name>
    <dbReference type="NCBI Taxonomy" id="2727403"/>
    <lineage>
        <taxon>Eukaryota</taxon>
        <taxon>Viridiplantae</taxon>
        <taxon>Streptophyta</taxon>
        <taxon>Embryophyta</taxon>
        <taxon>Tracheophyta</taxon>
        <taxon>Spermatophyta</taxon>
        <taxon>Magnoliopsida</taxon>
        <taxon>eudicotyledons</taxon>
        <taxon>Gunneridae</taxon>
        <taxon>Pentapetalae</taxon>
        <taxon>asterids</taxon>
        <taxon>lamiids</taxon>
        <taxon>Lamiales</taxon>
        <taxon>Pedaliaceae</taxon>
        <taxon>Sesamum</taxon>
    </lineage>
</organism>
<dbReference type="PANTHER" id="PTHR48475:SF2">
    <property type="entry name" value="RIBONUCLEASE H"/>
    <property type="match status" value="1"/>
</dbReference>
<accession>A0AAW2R618</accession>
<sequence length="93" mass="10873">MVQGSWVEELHDMLWAYRTTPRTAGETPFCLVYGLEAVVPTEIGEETTRVTQYNPKENEQARKFDLVTIEEIHDRAYAKILHYKGLMMKKLQQ</sequence>
<dbReference type="EMBL" id="JACGWM010000004">
    <property type="protein sequence ID" value="KAL0375545.1"/>
    <property type="molecule type" value="Genomic_DNA"/>
</dbReference>
<gene>
    <name evidence="1" type="ORF">Scaly_0672100</name>
</gene>
<dbReference type="GO" id="GO:0003676">
    <property type="term" value="F:nucleic acid binding"/>
    <property type="evidence" value="ECO:0007669"/>
    <property type="project" value="InterPro"/>
</dbReference>
<dbReference type="InterPro" id="IPR036397">
    <property type="entry name" value="RNaseH_sf"/>
</dbReference>
<proteinExistence type="predicted"/>
<protein>
    <submittedName>
        <fullName evidence="1">Uncharacterized protein</fullName>
    </submittedName>
</protein>
<name>A0AAW2R618_9LAMI</name>
<dbReference type="PANTHER" id="PTHR48475">
    <property type="entry name" value="RIBONUCLEASE H"/>
    <property type="match status" value="1"/>
</dbReference>
<evidence type="ECO:0000313" key="1">
    <source>
        <dbReference type="EMBL" id="KAL0375545.1"/>
    </source>
</evidence>